<keyword evidence="3" id="KW-1185">Reference proteome</keyword>
<gene>
    <name evidence="2" type="ORF">LG943_27535</name>
</gene>
<protein>
    <submittedName>
        <fullName evidence="2">Uncharacterized protein</fullName>
    </submittedName>
</protein>
<keyword evidence="1" id="KW-0732">Signal</keyword>
<evidence type="ECO:0000313" key="2">
    <source>
        <dbReference type="EMBL" id="MDA0568044.1"/>
    </source>
</evidence>
<sequence>MRLTGIMLALLALVFGTAAPASAAEGELRWTSDGVNWYSYTPPAYDVCFEPASWMVKPAIAVVNDTNVAVEAHWRSDCLDSSPDIIRPGERIDSYTVSVYIPAA</sequence>
<organism evidence="2 3">
    <name type="scientific">Streptomonospora mangrovi</name>
    <dbReference type="NCBI Taxonomy" id="2883123"/>
    <lineage>
        <taxon>Bacteria</taxon>
        <taxon>Bacillati</taxon>
        <taxon>Actinomycetota</taxon>
        <taxon>Actinomycetes</taxon>
        <taxon>Streptosporangiales</taxon>
        <taxon>Nocardiopsidaceae</taxon>
        <taxon>Streptomonospora</taxon>
    </lineage>
</organism>
<proteinExistence type="predicted"/>
<evidence type="ECO:0000256" key="1">
    <source>
        <dbReference type="SAM" id="SignalP"/>
    </source>
</evidence>
<feature type="chain" id="PRO_5040932921" evidence="1">
    <location>
        <begin position="24"/>
        <end position="104"/>
    </location>
</feature>
<comment type="caution">
    <text evidence="2">The sequence shown here is derived from an EMBL/GenBank/DDBJ whole genome shotgun (WGS) entry which is preliminary data.</text>
</comment>
<evidence type="ECO:0000313" key="3">
    <source>
        <dbReference type="Proteomes" id="UP001140076"/>
    </source>
</evidence>
<accession>A0A9X3NU46</accession>
<dbReference type="RefSeq" id="WP_270075274.1">
    <property type="nucleotide sequence ID" value="NZ_JAJAQC010000103.1"/>
</dbReference>
<dbReference type="EMBL" id="JAJAQC010000103">
    <property type="protein sequence ID" value="MDA0568044.1"/>
    <property type="molecule type" value="Genomic_DNA"/>
</dbReference>
<name>A0A9X3NU46_9ACTN</name>
<dbReference type="Proteomes" id="UP001140076">
    <property type="component" value="Unassembled WGS sequence"/>
</dbReference>
<dbReference type="AlphaFoldDB" id="A0A9X3NU46"/>
<reference evidence="2" key="1">
    <citation type="submission" date="2021-10" db="EMBL/GenBank/DDBJ databases">
        <title>Streptomonospora sp. nov., isolated from mangrove soil.</title>
        <authorList>
            <person name="Chen X."/>
            <person name="Ge X."/>
            <person name="Liu W."/>
        </authorList>
    </citation>
    <scope>NUCLEOTIDE SEQUENCE</scope>
    <source>
        <strain evidence="2">S1-112</strain>
    </source>
</reference>
<feature type="signal peptide" evidence="1">
    <location>
        <begin position="1"/>
        <end position="23"/>
    </location>
</feature>